<protein>
    <recommendedName>
        <fullName evidence="4">Serine/threonine-protein phosphatase 4 regulatory subunit 1</fullName>
    </recommendedName>
</protein>
<evidence type="ECO:0008006" key="4">
    <source>
        <dbReference type="Google" id="ProtNLM"/>
    </source>
</evidence>
<evidence type="ECO:0000313" key="3">
    <source>
        <dbReference type="EMBL" id="CCC94375.1"/>
    </source>
</evidence>
<dbReference type="InterPro" id="IPR011989">
    <property type="entry name" value="ARM-like"/>
</dbReference>
<dbReference type="InterPro" id="IPR000357">
    <property type="entry name" value="HEAT"/>
</dbReference>
<dbReference type="PANTHER" id="PTHR10648:SF1">
    <property type="entry name" value="SERINE_THREONINE-PROTEIN PHOSPHATASE 4 REGULATORY SUBUNIT 1"/>
    <property type="match status" value="1"/>
</dbReference>
<feature type="repeat" description="HEAT" evidence="2">
    <location>
        <begin position="229"/>
        <end position="267"/>
    </location>
</feature>
<dbReference type="Pfam" id="PF02985">
    <property type="entry name" value="HEAT"/>
    <property type="match status" value="1"/>
</dbReference>
<dbReference type="InterPro" id="IPR051023">
    <property type="entry name" value="PP2A_Regulatory_Subunit_A"/>
</dbReference>
<dbReference type="FunFam" id="1.25.10.10:FF:000514">
    <property type="entry name" value="HEAT repeats/HEAT repeat, putative"/>
    <property type="match status" value="1"/>
</dbReference>
<gene>
    <name evidence="3" type="ORF">TCIL3000_10_11560</name>
</gene>
<dbReference type="InterPro" id="IPR021133">
    <property type="entry name" value="HEAT_type_2"/>
</dbReference>
<proteinExistence type="predicted"/>
<dbReference type="PROSITE" id="PS50077">
    <property type="entry name" value="HEAT_REPEAT"/>
    <property type="match status" value="4"/>
</dbReference>
<dbReference type="InterPro" id="IPR016024">
    <property type="entry name" value="ARM-type_fold"/>
</dbReference>
<reference evidence="3" key="1">
    <citation type="journal article" date="2012" name="Proc. Natl. Acad. Sci. U.S.A.">
        <title>Antigenic diversity is generated by distinct evolutionary mechanisms in African trypanosome species.</title>
        <authorList>
            <person name="Jackson A.P."/>
            <person name="Berry A."/>
            <person name="Aslett M."/>
            <person name="Allison H.C."/>
            <person name="Burton P."/>
            <person name="Vavrova-Anderson J."/>
            <person name="Brown R."/>
            <person name="Browne H."/>
            <person name="Corton N."/>
            <person name="Hauser H."/>
            <person name="Gamble J."/>
            <person name="Gilderthorp R."/>
            <person name="Marcello L."/>
            <person name="McQuillan J."/>
            <person name="Otto T.D."/>
            <person name="Quail M.A."/>
            <person name="Sanders M.J."/>
            <person name="van Tonder A."/>
            <person name="Ginger M.L."/>
            <person name="Field M.C."/>
            <person name="Barry J.D."/>
            <person name="Hertz-Fowler C."/>
            <person name="Berriman M."/>
        </authorList>
    </citation>
    <scope>NUCLEOTIDE SEQUENCE</scope>
    <source>
        <strain evidence="3">IL3000</strain>
    </source>
</reference>
<dbReference type="EMBL" id="HE575323">
    <property type="protein sequence ID" value="CCC94375.1"/>
    <property type="molecule type" value="Genomic_DNA"/>
</dbReference>
<feature type="repeat" description="HEAT" evidence="2">
    <location>
        <begin position="190"/>
        <end position="228"/>
    </location>
</feature>
<dbReference type="PANTHER" id="PTHR10648">
    <property type="entry name" value="SERINE/THREONINE-PROTEIN PHOSPHATASE PP2A 65 KDA REGULATORY SUBUNIT"/>
    <property type="match status" value="1"/>
</dbReference>
<sequence length="600" mass="67192">MIEDNQRDGEEEFIYSEYAIDDTLDPLNRLLNYHSSGFSLQRQFLLRELTDTVQFAGFEQSANLIVPLLGKFTSDCEPLVRRMLVQQLPEVASYFVKEGGDAGYNCLLGKFLPIGFELLVDKNVEVGTAALATLKALSEHVRPEHVQEHLLQVVVMLAHDERAEDYRVVAAHLFNELAAIFGRECCVKDVLPELELLANDSNFSVRKTVGANLGRLCEVVGDVTAESTVLPIYLNLCTDEIWGVRKACAESIEGIALGVSPSARASKLVPMYCLLLEDNSRWVRNSAYEFLGRLLHTLRPPDLSSALLKRYTDMAFESENGETDYSELCAFSFPAVVEVAGPERWSEAGDAYATLLKDVKWKVRKSLAYSLHEFARILGQGITEGHLVTAFELLLRDLDEVRLGVVLNADVFLGVLTTETRERLIPIFCHVPLDSENWRLRNVVAQRIGDVGVLLDPNTTAALNPVITLVVRLLDDSVMEVRRSTYRSAAVLLKHLAEAGRENSCNEYADTLVQIANRYSFRDRLMFPYITEEVAKLSAVALVEKYFMDGLLKLARDTVSNVRHAVHTVLTRTFLPNESWATNPKVLEIESILKESGSDM</sequence>
<dbReference type="GO" id="GO:0005737">
    <property type="term" value="C:cytoplasm"/>
    <property type="evidence" value="ECO:0007669"/>
    <property type="project" value="TreeGrafter"/>
</dbReference>
<accession>G0UYA8</accession>
<dbReference type="GO" id="GO:0019888">
    <property type="term" value="F:protein phosphatase regulator activity"/>
    <property type="evidence" value="ECO:0007669"/>
    <property type="project" value="TreeGrafter"/>
</dbReference>
<organism evidence="3">
    <name type="scientific">Trypanosoma congolense (strain IL3000)</name>
    <dbReference type="NCBI Taxonomy" id="1068625"/>
    <lineage>
        <taxon>Eukaryota</taxon>
        <taxon>Discoba</taxon>
        <taxon>Euglenozoa</taxon>
        <taxon>Kinetoplastea</taxon>
        <taxon>Metakinetoplastina</taxon>
        <taxon>Trypanosomatida</taxon>
        <taxon>Trypanosomatidae</taxon>
        <taxon>Trypanosoma</taxon>
        <taxon>Nannomonas</taxon>
    </lineage>
</organism>
<evidence type="ECO:0000256" key="2">
    <source>
        <dbReference type="PROSITE-ProRule" id="PRU00103"/>
    </source>
</evidence>
<dbReference type="Gene3D" id="1.25.10.10">
    <property type="entry name" value="Leucine-rich Repeat Variant"/>
    <property type="match status" value="1"/>
</dbReference>
<feature type="repeat" description="HEAT" evidence="2">
    <location>
        <begin position="111"/>
        <end position="149"/>
    </location>
</feature>
<evidence type="ECO:0000256" key="1">
    <source>
        <dbReference type="ARBA" id="ARBA00022737"/>
    </source>
</evidence>
<keyword evidence="1" id="KW-0677">Repeat</keyword>
<feature type="repeat" description="HEAT" evidence="2">
    <location>
        <begin position="268"/>
        <end position="305"/>
    </location>
</feature>
<dbReference type="SUPFAM" id="SSF48371">
    <property type="entry name" value="ARM repeat"/>
    <property type="match status" value="1"/>
</dbReference>
<name>G0UYA8_TRYCI</name>
<dbReference type="AlphaFoldDB" id="G0UYA8"/>
<dbReference type="VEuPathDB" id="TriTrypDB:TcIL3000_10_11560"/>